<name>A0A9P0F4U9_BEMTA</name>
<dbReference type="AlphaFoldDB" id="A0A9P0F4U9"/>
<evidence type="ECO:0000313" key="2">
    <source>
        <dbReference type="Proteomes" id="UP001152759"/>
    </source>
</evidence>
<protein>
    <submittedName>
        <fullName evidence="1">Uncharacterized protein</fullName>
    </submittedName>
</protein>
<accession>A0A9P0F4U9</accession>
<organism evidence="1 2">
    <name type="scientific">Bemisia tabaci</name>
    <name type="common">Sweetpotato whitefly</name>
    <name type="synonym">Aleurodes tabaci</name>
    <dbReference type="NCBI Taxonomy" id="7038"/>
    <lineage>
        <taxon>Eukaryota</taxon>
        <taxon>Metazoa</taxon>
        <taxon>Ecdysozoa</taxon>
        <taxon>Arthropoda</taxon>
        <taxon>Hexapoda</taxon>
        <taxon>Insecta</taxon>
        <taxon>Pterygota</taxon>
        <taxon>Neoptera</taxon>
        <taxon>Paraneoptera</taxon>
        <taxon>Hemiptera</taxon>
        <taxon>Sternorrhyncha</taxon>
        <taxon>Aleyrodoidea</taxon>
        <taxon>Aleyrodidae</taxon>
        <taxon>Aleyrodinae</taxon>
        <taxon>Bemisia</taxon>
    </lineage>
</organism>
<reference evidence="1" key="1">
    <citation type="submission" date="2021-12" db="EMBL/GenBank/DDBJ databases">
        <authorList>
            <person name="King R."/>
        </authorList>
    </citation>
    <scope>NUCLEOTIDE SEQUENCE</scope>
</reference>
<gene>
    <name evidence="1" type="ORF">BEMITA_LOCUS10632</name>
</gene>
<dbReference type="EMBL" id="OU963867">
    <property type="protein sequence ID" value="CAH0392075.1"/>
    <property type="molecule type" value="Genomic_DNA"/>
</dbReference>
<evidence type="ECO:0000313" key="1">
    <source>
        <dbReference type="EMBL" id="CAH0392075.1"/>
    </source>
</evidence>
<proteinExistence type="predicted"/>
<keyword evidence="2" id="KW-1185">Reference proteome</keyword>
<dbReference type="Proteomes" id="UP001152759">
    <property type="component" value="Chromosome 6"/>
</dbReference>
<sequence>MARCLEIAARANRLVLSTKTMRLLNACFAPVGMRGWGLPAFCAFLTPESKDKLVSYTLLMASTSELIQKENRGLSDEIGKLCLNTLAQKPKITSTISVLSAPWDVSMSGVPNPESTVMSKTKRGMMSKAESAVFKDALLKRNTETFQRELRALFLHIEIDISMAALTYKTTPDSSLTELTDRVDKNELVSQLFPFRVREMLTKTIKREGTASISFLLTLPLVDTSGEPKLTRHNAIRKAMMCRERFYAANDVHFTNHTIPDYTMGLARTSTQEYASLTVNFGDIIAACPEEMFNG</sequence>